<evidence type="ECO:0000313" key="8">
    <source>
        <dbReference type="EMBL" id="KAF1043995.1"/>
    </source>
</evidence>
<dbReference type="SMART" id="SM00304">
    <property type="entry name" value="HAMP"/>
    <property type="match status" value="1"/>
</dbReference>
<dbReference type="GO" id="GO:0007165">
    <property type="term" value="P:signal transduction"/>
    <property type="evidence" value="ECO:0007669"/>
    <property type="project" value="UniProtKB-KW"/>
</dbReference>
<keyword evidence="5" id="KW-0812">Transmembrane</keyword>
<dbReference type="PANTHER" id="PTHR43531:SF14">
    <property type="entry name" value="METHYL-ACCEPTING CHEMOTAXIS PROTEIN I-RELATED"/>
    <property type="match status" value="1"/>
</dbReference>
<name>A0A7V8JU95_9BURK</name>
<dbReference type="InterPro" id="IPR004089">
    <property type="entry name" value="MCPsignal_dom"/>
</dbReference>
<dbReference type="SUPFAM" id="SSF58104">
    <property type="entry name" value="Methyl-accepting chemotaxis protein (MCP) signaling domain"/>
    <property type="match status" value="1"/>
</dbReference>
<accession>A0A7V8JU95</accession>
<dbReference type="Gene3D" id="1.10.287.950">
    <property type="entry name" value="Methyl-accepting chemotaxis protein"/>
    <property type="match status" value="1"/>
</dbReference>
<comment type="similarity">
    <text evidence="3">Belongs to the methyl-accepting chemotaxis (MCP) protein family.</text>
</comment>
<dbReference type="GO" id="GO:0005886">
    <property type="term" value="C:plasma membrane"/>
    <property type="evidence" value="ECO:0007669"/>
    <property type="project" value="TreeGrafter"/>
</dbReference>
<comment type="caution">
    <text evidence="8">The sequence shown here is derived from an EMBL/GenBank/DDBJ whole genome shotgun (WGS) entry which is preliminary data.</text>
</comment>
<evidence type="ECO:0000256" key="3">
    <source>
        <dbReference type="ARBA" id="ARBA00029447"/>
    </source>
</evidence>
<dbReference type="CDD" id="cd06225">
    <property type="entry name" value="HAMP"/>
    <property type="match status" value="1"/>
</dbReference>
<dbReference type="InterPro" id="IPR047347">
    <property type="entry name" value="YvaQ-like_sensor"/>
</dbReference>
<feature type="transmembrane region" description="Helical" evidence="5">
    <location>
        <begin position="12"/>
        <end position="33"/>
    </location>
</feature>
<feature type="transmembrane region" description="Helical" evidence="5">
    <location>
        <begin position="194"/>
        <end position="214"/>
    </location>
</feature>
<keyword evidence="5" id="KW-0472">Membrane</keyword>
<evidence type="ECO:0000256" key="5">
    <source>
        <dbReference type="SAM" id="Phobius"/>
    </source>
</evidence>
<dbReference type="PROSITE" id="PS50885">
    <property type="entry name" value="HAMP"/>
    <property type="match status" value="1"/>
</dbReference>
<gene>
    <name evidence="8" type="primary">trg_5</name>
    <name evidence="8" type="ORF">GAK35_01963</name>
</gene>
<dbReference type="PROSITE" id="PS50111">
    <property type="entry name" value="CHEMOTAXIS_TRANSDUC_2"/>
    <property type="match status" value="1"/>
</dbReference>
<dbReference type="InterPro" id="IPR003660">
    <property type="entry name" value="HAMP_dom"/>
</dbReference>
<dbReference type="FunFam" id="1.10.287.950:FF:000001">
    <property type="entry name" value="Methyl-accepting chemotaxis sensory transducer"/>
    <property type="match status" value="1"/>
</dbReference>
<dbReference type="InterPro" id="IPR024478">
    <property type="entry name" value="HlyB_4HB_MCP"/>
</dbReference>
<evidence type="ECO:0000313" key="9">
    <source>
        <dbReference type="Proteomes" id="UP000462435"/>
    </source>
</evidence>
<dbReference type="GO" id="GO:0004888">
    <property type="term" value="F:transmembrane signaling receptor activity"/>
    <property type="evidence" value="ECO:0007669"/>
    <property type="project" value="TreeGrafter"/>
</dbReference>
<evidence type="ECO:0000256" key="1">
    <source>
        <dbReference type="ARBA" id="ARBA00004370"/>
    </source>
</evidence>
<dbReference type="Pfam" id="PF00672">
    <property type="entry name" value="HAMP"/>
    <property type="match status" value="1"/>
</dbReference>
<dbReference type="InterPro" id="IPR051310">
    <property type="entry name" value="MCP_chemotaxis"/>
</dbReference>
<dbReference type="Proteomes" id="UP000462435">
    <property type="component" value="Unassembled WGS sequence"/>
</dbReference>
<evidence type="ECO:0000259" key="6">
    <source>
        <dbReference type="PROSITE" id="PS50111"/>
    </source>
</evidence>
<dbReference type="EMBL" id="WNDX01000050">
    <property type="protein sequence ID" value="KAF1043995.1"/>
    <property type="molecule type" value="Genomic_DNA"/>
</dbReference>
<evidence type="ECO:0000259" key="7">
    <source>
        <dbReference type="PROSITE" id="PS50885"/>
    </source>
</evidence>
<protein>
    <submittedName>
        <fullName evidence="8">Methyl-accepting chemotaxis protein III</fullName>
    </submittedName>
</protein>
<feature type="domain" description="Methyl-accepting transducer" evidence="6">
    <location>
        <begin position="269"/>
        <end position="498"/>
    </location>
</feature>
<keyword evidence="4" id="KW-0807">Transducer</keyword>
<comment type="subcellular location">
    <subcellularLocation>
        <location evidence="1">Membrane</location>
    </subcellularLocation>
</comment>
<dbReference type="Pfam" id="PF00015">
    <property type="entry name" value="MCPsignal"/>
    <property type="match status" value="1"/>
</dbReference>
<sequence length="549" mass="57375">MKLLGLSIGARLIVGFGCVLAMLVAVVATVNLLNARNKEQLIHELNASYTKSELAGRMKDALLEGGIAMRNIALQSDVGDMQCEADRAEATSRQYQAALGRLRQSGLDQEESRIIAVITRLQGEIGDALKEATTSALSFNMETAVQLISGKVDPLHRQAIAEMEKLVSIEQKAVRDVLAASVERDRHLTWMIDLIALFAVAAGAAFAATIRAGIVRPLNTAVAVATCVARGDLTSAIEGEGRDEIGRLLAALRGMNQRLSAIVGDVRSGTDAINAAAGDIAQGNARLSGRTDAQAGSLRQVAQSVEQLHEAVRLNAENVEEAGRIADSASGAAARGGAAMERMVSTMGEIRAASGAIHEIIGVIDSIAFQTNILALNAAVEAARAGEQGRGFAVVAAEVRSLARRSADAAKEISALITQSVHTVNTGTEMAGNAGRLIGGLVEEVRRISVVVNDVARATDAQRSGIDDINTRVRQMEAMTRQNAEMVGEAAMASGSMSEQAALLATAVAVFKIDAGDGAVSASPAWPAPEVIEDARAVGERDVSLPRLA</sequence>
<dbReference type="CDD" id="cd19411">
    <property type="entry name" value="MCP2201-like_sensor"/>
    <property type="match status" value="1"/>
</dbReference>
<dbReference type="Pfam" id="PF12729">
    <property type="entry name" value="4HB_MCP_1"/>
    <property type="match status" value="1"/>
</dbReference>
<keyword evidence="5" id="KW-1133">Transmembrane helix</keyword>
<organism evidence="8 9">
    <name type="scientific">Herbaspirillum frisingense</name>
    <dbReference type="NCBI Taxonomy" id="92645"/>
    <lineage>
        <taxon>Bacteria</taxon>
        <taxon>Pseudomonadati</taxon>
        <taxon>Pseudomonadota</taxon>
        <taxon>Betaproteobacteria</taxon>
        <taxon>Burkholderiales</taxon>
        <taxon>Oxalobacteraceae</taxon>
        <taxon>Herbaspirillum</taxon>
    </lineage>
</organism>
<dbReference type="PANTHER" id="PTHR43531">
    <property type="entry name" value="PROTEIN ICFG"/>
    <property type="match status" value="1"/>
</dbReference>
<dbReference type="GO" id="GO:0006935">
    <property type="term" value="P:chemotaxis"/>
    <property type="evidence" value="ECO:0007669"/>
    <property type="project" value="TreeGrafter"/>
</dbReference>
<feature type="domain" description="HAMP" evidence="7">
    <location>
        <begin position="212"/>
        <end position="264"/>
    </location>
</feature>
<keyword evidence="2" id="KW-0488">Methylation</keyword>
<reference evidence="9" key="1">
    <citation type="journal article" date="2020" name="MBio">
        <title>Horizontal gene transfer to a defensive symbiont with a reduced genome amongst a multipartite beetle microbiome.</title>
        <authorList>
            <person name="Waterworth S.C."/>
            <person name="Florez L.V."/>
            <person name="Rees E.R."/>
            <person name="Hertweck C."/>
            <person name="Kaltenpoth M."/>
            <person name="Kwan J.C."/>
        </authorList>
    </citation>
    <scope>NUCLEOTIDE SEQUENCE [LARGE SCALE GENOMIC DNA]</scope>
</reference>
<proteinExistence type="inferred from homology"/>
<dbReference type="AlphaFoldDB" id="A0A7V8JU95"/>
<dbReference type="SMART" id="SM00283">
    <property type="entry name" value="MA"/>
    <property type="match status" value="1"/>
</dbReference>
<evidence type="ECO:0000256" key="2">
    <source>
        <dbReference type="ARBA" id="ARBA00022481"/>
    </source>
</evidence>
<evidence type="ECO:0000256" key="4">
    <source>
        <dbReference type="PROSITE-ProRule" id="PRU00284"/>
    </source>
</evidence>